<dbReference type="Proteomes" id="UP001333110">
    <property type="component" value="Unassembled WGS sequence"/>
</dbReference>
<dbReference type="EMBL" id="JAUNZN010000038">
    <property type="protein sequence ID" value="KAK4806566.1"/>
    <property type="molecule type" value="Genomic_DNA"/>
</dbReference>
<sequence>MVTVLSWICFSREDKAGVVEDVEGSSGCSNNPKHEGRLGPVQLSSDPEEKGLAFQGMPYEPVLSSLSHAQS</sequence>
<reference evidence="2 3" key="1">
    <citation type="journal article" date="2023" name="J. Hered.">
        <title>Chromosome-level genome of the wood stork (Mycteria americana) provides insight into avian chromosome evolution.</title>
        <authorList>
            <person name="Flamio R. Jr."/>
            <person name="Ramstad K.M."/>
        </authorList>
    </citation>
    <scope>NUCLEOTIDE SEQUENCE [LARGE SCALE GENOMIC DNA]</scope>
    <source>
        <strain evidence="2">JAX WOST 10</strain>
    </source>
</reference>
<evidence type="ECO:0000313" key="3">
    <source>
        <dbReference type="Proteomes" id="UP001333110"/>
    </source>
</evidence>
<feature type="region of interest" description="Disordered" evidence="1">
    <location>
        <begin position="22"/>
        <end position="52"/>
    </location>
</feature>
<dbReference type="AlphaFoldDB" id="A0AAN7RQU6"/>
<protein>
    <submittedName>
        <fullName evidence="2">Uncharacterized protein</fullName>
    </submittedName>
</protein>
<proteinExistence type="predicted"/>
<keyword evidence="3" id="KW-1185">Reference proteome</keyword>
<gene>
    <name evidence="2" type="ORF">QYF61_020467</name>
</gene>
<evidence type="ECO:0000256" key="1">
    <source>
        <dbReference type="SAM" id="MobiDB-lite"/>
    </source>
</evidence>
<accession>A0AAN7RQU6</accession>
<name>A0AAN7RQU6_MYCAM</name>
<evidence type="ECO:0000313" key="2">
    <source>
        <dbReference type="EMBL" id="KAK4806566.1"/>
    </source>
</evidence>
<comment type="caution">
    <text evidence="2">The sequence shown here is derived from an EMBL/GenBank/DDBJ whole genome shotgun (WGS) entry which is preliminary data.</text>
</comment>
<organism evidence="2 3">
    <name type="scientific">Mycteria americana</name>
    <name type="common">Wood stork</name>
    <dbReference type="NCBI Taxonomy" id="33587"/>
    <lineage>
        <taxon>Eukaryota</taxon>
        <taxon>Metazoa</taxon>
        <taxon>Chordata</taxon>
        <taxon>Craniata</taxon>
        <taxon>Vertebrata</taxon>
        <taxon>Euteleostomi</taxon>
        <taxon>Archelosauria</taxon>
        <taxon>Archosauria</taxon>
        <taxon>Dinosauria</taxon>
        <taxon>Saurischia</taxon>
        <taxon>Theropoda</taxon>
        <taxon>Coelurosauria</taxon>
        <taxon>Aves</taxon>
        <taxon>Neognathae</taxon>
        <taxon>Neoaves</taxon>
        <taxon>Aequornithes</taxon>
        <taxon>Ciconiiformes</taxon>
        <taxon>Ciconiidae</taxon>
        <taxon>Mycteria</taxon>
    </lineage>
</organism>